<dbReference type="KEGG" id="cbae:COR50_10285"/>
<gene>
    <name evidence="1" type="ORF">COR50_10285</name>
</gene>
<protein>
    <recommendedName>
        <fullName evidence="3">Lipoprotein</fullName>
    </recommendedName>
</protein>
<sequence length="155" mass="17861">MRKHLGHIFLQVLVLFVVSCNEIWGDHSLGNNLSLLEGDKTEDRIIVYCSGRSWGTCFTGIAVIPVYNRQYDSSGHYAEFVETAKSNRKWVIVKTYQIQEEKENYWIISKNFNLANIDCSKANCDSILQSHVKGPMTQIEFRNKVRLLNIGLDFK</sequence>
<name>A0A291QUI0_9BACT</name>
<dbReference type="Proteomes" id="UP000220133">
    <property type="component" value="Chromosome"/>
</dbReference>
<keyword evidence="2" id="KW-1185">Reference proteome</keyword>
<dbReference type="EMBL" id="CP023777">
    <property type="protein sequence ID" value="ATL47523.1"/>
    <property type="molecule type" value="Genomic_DNA"/>
</dbReference>
<reference evidence="1 2" key="1">
    <citation type="submission" date="2017-10" db="EMBL/GenBank/DDBJ databases">
        <title>Paenichitinophaga pekingensis gen. nov., sp. nov., isolated from activated sludge.</title>
        <authorList>
            <person name="Jin D."/>
            <person name="Kong X."/>
            <person name="Deng Y."/>
            <person name="Bai Z."/>
        </authorList>
    </citation>
    <scope>NUCLEOTIDE SEQUENCE [LARGE SCALE GENOMIC DNA]</scope>
    <source>
        <strain evidence="1 2">13</strain>
    </source>
</reference>
<accession>A0A291QUI0</accession>
<dbReference type="PROSITE" id="PS51257">
    <property type="entry name" value="PROKAR_LIPOPROTEIN"/>
    <property type="match status" value="1"/>
</dbReference>
<dbReference type="AlphaFoldDB" id="A0A291QUI0"/>
<evidence type="ECO:0000313" key="1">
    <source>
        <dbReference type="EMBL" id="ATL47523.1"/>
    </source>
</evidence>
<dbReference type="OrthoDB" id="673589at2"/>
<dbReference type="RefSeq" id="WP_098193900.1">
    <property type="nucleotide sequence ID" value="NZ_CP023777.1"/>
</dbReference>
<evidence type="ECO:0000313" key="2">
    <source>
        <dbReference type="Proteomes" id="UP000220133"/>
    </source>
</evidence>
<organism evidence="1 2">
    <name type="scientific">Chitinophaga caeni</name>
    <dbReference type="NCBI Taxonomy" id="2029983"/>
    <lineage>
        <taxon>Bacteria</taxon>
        <taxon>Pseudomonadati</taxon>
        <taxon>Bacteroidota</taxon>
        <taxon>Chitinophagia</taxon>
        <taxon>Chitinophagales</taxon>
        <taxon>Chitinophagaceae</taxon>
        <taxon>Chitinophaga</taxon>
    </lineage>
</organism>
<proteinExistence type="predicted"/>
<evidence type="ECO:0008006" key="3">
    <source>
        <dbReference type="Google" id="ProtNLM"/>
    </source>
</evidence>